<evidence type="ECO:0000313" key="1">
    <source>
        <dbReference type="EMBL" id="KAG0432276.1"/>
    </source>
</evidence>
<sequence length="83" mass="9036">MKSAKLPSSTTALWTSCARGDTRHSGNGVSAVVLVQPSRKKLPPGSLNESATRAPRARGPIVVKMRAFSAADWTWRHSLRRHS</sequence>
<reference evidence="1 2" key="1">
    <citation type="journal article" date="2020" name="Cell">
        <title>Large-Scale Comparative Analyses of Tick Genomes Elucidate Their Genetic Diversity and Vector Capacities.</title>
        <authorList>
            <consortium name="Tick Genome and Microbiome Consortium (TIGMIC)"/>
            <person name="Jia N."/>
            <person name="Wang J."/>
            <person name="Shi W."/>
            <person name="Du L."/>
            <person name="Sun Y."/>
            <person name="Zhan W."/>
            <person name="Jiang J.F."/>
            <person name="Wang Q."/>
            <person name="Zhang B."/>
            <person name="Ji P."/>
            <person name="Bell-Sakyi L."/>
            <person name="Cui X.M."/>
            <person name="Yuan T.T."/>
            <person name="Jiang B.G."/>
            <person name="Yang W.F."/>
            <person name="Lam T.T."/>
            <person name="Chang Q.C."/>
            <person name="Ding S.J."/>
            <person name="Wang X.J."/>
            <person name="Zhu J.G."/>
            <person name="Ruan X.D."/>
            <person name="Zhao L."/>
            <person name="Wei J.T."/>
            <person name="Ye R.Z."/>
            <person name="Que T.C."/>
            <person name="Du C.H."/>
            <person name="Zhou Y.H."/>
            <person name="Cheng J.X."/>
            <person name="Dai P.F."/>
            <person name="Guo W.B."/>
            <person name="Han X.H."/>
            <person name="Huang E.J."/>
            <person name="Li L.F."/>
            <person name="Wei W."/>
            <person name="Gao Y.C."/>
            <person name="Liu J.Z."/>
            <person name="Shao H.Z."/>
            <person name="Wang X."/>
            <person name="Wang C.C."/>
            <person name="Yang T.C."/>
            <person name="Huo Q.B."/>
            <person name="Li W."/>
            <person name="Chen H.Y."/>
            <person name="Chen S.E."/>
            <person name="Zhou L.G."/>
            <person name="Ni X.B."/>
            <person name="Tian J.H."/>
            <person name="Sheng Y."/>
            <person name="Liu T."/>
            <person name="Pan Y.S."/>
            <person name="Xia L.Y."/>
            <person name="Li J."/>
            <person name="Zhao F."/>
            <person name="Cao W.C."/>
        </authorList>
    </citation>
    <scope>NUCLEOTIDE SEQUENCE [LARGE SCALE GENOMIC DNA]</scope>
    <source>
        <strain evidence="1">Iper-2018</strain>
    </source>
</reference>
<evidence type="ECO:0000313" key="2">
    <source>
        <dbReference type="Proteomes" id="UP000805193"/>
    </source>
</evidence>
<dbReference type="EMBL" id="JABSTQ010009164">
    <property type="protein sequence ID" value="KAG0432276.1"/>
    <property type="molecule type" value="Genomic_DNA"/>
</dbReference>
<accession>A0AC60QHD5</accession>
<gene>
    <name evidence="1" type="ORF">HPB47_021000</name>
</gene>
<dbReference type="Proteomes" id="UP000805193">
    <property type="component" value="Unassembled WGS sequence"/>
</dbReference>
<keyword evidence="2" id="KW-1185">Reference proteome</keyword>
<proteinExistence type="predicted"/>
<comment type="caution">
    <text evidence="1">The sequence shown here is derived from an EMBL/GenBank/DDBJ whole genome shotgun (WGS) entry which is preliminary data.</text>
</comment>
<organism evidence="1 2">
    <name type="scientific">Ixodes persulcatus</name>
    <name type="common">Taiga tick</name>
    <dbReference type="NCBI Taxonomy" id="34615"/>
    <lineage>
        <taxon>Eukaryota</taxon>
        <taxon>Metazoa</taxon>
        <taxon>Ecdysozoa</taxon>
        <taxon>Arthropoda</taxon>
        <taxon>Chelicerata</taxon>
        <taxon>Arachnida</taxon>
        <taxon>Acari</taxon>
        <taxon>Parasitiformes</taxon>
        <taxon>Ixodida</taxon>
        <taxon>Ixodoidea</taxon>
        <taxon>Ixodidae</taxon>
        <taxon>Ixodinae</taxon>
        <taxon>Ixodes</taxon>
    </lineage>
</organism>
<name>A0AC60QHD5_IXOPE</name>
<protein>
    <submittedName>
        <fullName evidence="1">Uncharacterized protein</fullName>
    </submittedName>
</protein>